<organism evidence="1 2">
    <name type="scientific">Wickerhamomyces pijperi</name>
    <name type="common">Yeast</name>
    <name type="synonym">Pichia pijperi</name>
    <dbReference type="NCBI Taxonomy" id="599730"/>
    <lineage>
        <taxon>Eukaryota</taxon>
        <taxon>Fungi</taxon>
        <taxon>Dikarya</taxon>
        <taxon>Ascomycota</taxon>
        <taxon>Saccharomycotina</taxon>
        <taxon>Saccharomycetes</taxon>
        <taxon>Phaffomycetales</taxon>
        <taxon>Wickerhamomycetaceae</taxon>
        <taxon>Wickerhamomyces</taxon>
    </lineage>
</organism>
<sequence length="134" mass="15430">MTQDSLGGDSAGRINGQHLTNQILRFWGDLIQTWHFERTALNLQQQVSYVLVIEWQSTSKQGEENHTTGPDIRFKPMVRQPGDNFRSCVMWRATRSFQQTVIVFQGSHPEIGNLDVQIMIQKQVFRLQITVADT</sequence>
<protein>
    <submittedName>
        <fullName evidence="1">Uncharacterized protein</fullName>
    </submittedName>
</protein>
<gene>
    <name evidence="1" type="ORF">WICPIJ_000513</name>
</gene>
<proteinExistence type="predicted"/>
<accession>A0A9P8QCQ3</accession>
<keyword evidence="2" id="KW-1185">Reference proteome</keyword>
<comment type="caution">
    <text evidence="1">The sequence shown here is derived from an EMBL/GenBank/DDBJ whole genome shotgun (WGS) entry which is preliminary data.</text>
</comment>
<name>A0A9P8QCQ3_WICPI</name>
<dbReference type="Proteomes" id="UP000774326">
    <property type="component" value="Unassembled WGS sequence"/>
</dbReference>
<reference evidence="1" key="1">
    <citation type="journal article" date="2021" name="Open Biol.">
        <title>Shared evolutionary footprints suggest mitochondrial oxidative damage underlies multiple complex I losses in fungi.</title>
        <authorList>
            <person name="Schikora-Tamarit M.A."/>
            <person name="Marcet-Houben M."/>
            <person name="Nosek J."/>
            <person name="Gabaldon T."/>
        </authorList>
    </citation>
    <scope>NUCLEOTIDE SEQUENCE</scope>
    <source>
        <strain evidence="1">CBS2887</strain>
    </source>
</reference>
<reference evidence="1" key="2">
    <citation type="submission" date="2021-01" db="EMBL/GenBank/DDBJ databases">
        <authorList>
            <person name="Schikora-Tamarit M.A."/>
        </authorList>
    </citation>
    <scope>NUCLEOTIDE SEQUENCE</scope>
    <source>
        <strain evidence="1">CBS2887</strain>
    </source>
</reference>
<dbReference type="EMBL" id="JAEUBG010000312">
    <property type="protein sequence ID" value="KAH3688523.1"/>
    <property type="molecule type" value="Genomic_DNA"/>
</dbReference>
<evidence type="ECO:0000313" key="2">
    <source>
        <dbReference type="Proteomes" id="UP000774326"/>
    </source>
</evidence>
<evidence type="ECO:0000313" key="1">
    <source>
        <dbReference type="EMBL" id="KAH3688523.1"/>
    </source>
</evidence>
<dbReference type="AlphaFoldDB" id="A0A9P8QCQ3"/>